<keyword evidence="5" id="KW-0812">Transmembrane</keyword>
<dbReference type="PANTHER" id="PTHR11240:SF22">
    <property type="entry name" value="RIBONUCLEASE T2"/>
    <property type="match status" value="1"/>
</dbReference>
<dbReference type="PROSITE" id="PS00531">
    <property type="entry name" value="RNASE_T2_2"/>
    <property type="match status" value="2"/>
</dbReference>
<reference evidence="6 7" key="1">
    <citation type="journal article" date="2018" name="J. Allergy Clin. Immunol.">
        <title>High-quality assembly of Dermatophagoides pteronyssinus genome and transcriptome reveals a wide range of novel allergens.</title>
        <authorList>
            <person name="Liu X.Y."/>
            <person name="Yang K.Y."/>
            <person name="Wang M.Q."/>
            <person name="Kwok J.S."/>
            <person name="Zeng X."/>
            <person name="Yang Z."/>
            <person name="Xiao X.J."/>
            <person name="Lau C.P."/>
            <person name="Li Y."/>
            <person name="Huang Z.M."/>
            <person name="Ba J.G."/>
            <person name="Yim A.K."/>
            <person name="Ouyang C.Y."/>
            <person name="Ngai S.M."/>
            <person name="Chan T.F."/>
            <person name="Leung E.L."/>
            <person name="Liu L."/>
            <person name="Liu Z.G."/>
            <person name="Tsui S.K."/>
        </authorList>
    </citation>
    <scope>NUCLEOTIDE SEQUENCE [LARGE SCALE GENOMIC DNA]</scope>
    <source>
        <strain evidence="6">Derp</strain>
    </source>
</reference>
<dbReference type="InterPro" id="IPR033130">
    <property type="entry name" value="RNase_T2_His_AS_2"/>
</dbReference>
<evidence type="ECO:0000256" key="5">
    <source>
        <dbReference type="SAM" id="Phobius"/>
    </source>
</evidence>
<feature type="transmembrane region" description="Helical" evidence="5">
    <location>
        <begin position="316"/>
        <end position="341"/>
    </location>
</feature>
<dbReference type="SUPFAM" id="SSF55895">
    <property type="entry name" value="Ribonuclease Rh-like"/>
    <property type="match status" value="4"/>
</dbReference>
<reference evidence="6 7" key="2">
    <citation type="journal article" date="2022" name="Mol. Biol. Evol.">
        <title>Comparative Genomics Reveals Insights into the Divergent Evolution of Astigmatic Mites and Household Pest Adaptations.</title>
        <authorList>
            <person name="Xiong Q."/>
            <person name="Wan A.T."/>
            <person name="Liu X."/>
            <person name="Fung C.S."/>
            <person name="Xiao X."/>
            <person name="Malainual N."/>
            <person name="Hou J."/>
            <person name="Wang L."/>
            <person name="Wang M."/>
            <person name="Yang K.Y."/>
            <person name="Cui Y."/>
            <person name="Leung E.L."/>
            <person name="Nong W."/>
            <person name="Shin S.K."/>
            <person name="Au S.W."/>
            <person name="Jeong K.Y."/>
            <person name="Chew F.T."/>
            <person name="Hui J.H."/>
            <person name="Leung T.F."/>
            <person name="Tungtrongchitr A."/>
            <person name="Zhong N."/>
            <person name="Liu Z."/>
            <person name="Tsui S.K."/>
        </authorList>
    </citation>
    <scope>NUCLEOTIDE SEQUENCE [LARGE SCALE GENOMIC DNA]</scope>
    <source>
        <strain evidence="6">Derp</strain>
    </source>
</reference>
<feature type="region of interest" description="Disordered" evidence="4">
    <location>
        <begin position="447"/>
        <end position="472"/>
    </location>
</feature>
<dbReference type="Pfam" id="PF00445">
    <property type="entry name" value="Ribonuclease_T2"/>
    <property type="match status" value="4"/>
</dbReference>
<protein>
    <submittedName>
        <fullName evidence="6">Ribonuclease T2</fullName>
    </submittedName>
</protein>
<dbReference type="InterPro" id="IPR001568">
    <property type="entry name" value="RNase_T2-like"/>
</dbReference>
<evidence type="ECO:0000256" key="4">
    <source>
        <dbReference type="SAM" id="MobiDB-lite"/>
    </source>
</evidence>
<comment type="caution">
    <text evidence="6">The sequence shown here is derived from an EMBL/GenBank/DDBJ whole genome shotgun (WGS) entry which is preliminary data.</text>
</comment>
<evidence type="ECO:0000313" key="6">
    <source>
        <dbReference type="EMBL" id="KAH9418154.1"/>
    </source>
</evidence>
<dbReference type="EMBL" id="NJHN03000065">
    <property type="protein sequence ID" value="KAH9418154.1"/>
    <property type="molecule type" value="Genomic_DNA"/>
</dbReference>
<evidence type="ECO:0000256" key="1">
    <source>
        <dbReference type="ARBA" id="ARBA00007469"/>
    </source>
</evidence>
<feature type="transmembrane region" description="Helical" evidence="5">
    <location>
        <begin position="57"/>
        <end position="81"/>
    </location>
</feature>
<dbReference type="InterPro" id="IPR033697">
    <property type="entry name" value="Ribonuclease_T2_eukaryotic"/>
</dbReference>
<sequence length="870" mass="102508">MMNKNENNDGQQQQQTNMNNNDYVYRTSNGYMPPPIYNDVTPLIADNRSRRRRLINLFLYVAMILLLTGLFIMFMSLFITYSQNYKYLLFVRRWPPTVCHGTDVCRHDVQQYNRWVIHGLWPENNDNTWDQFCSNQPLNQTLLLPIRENMLNIWPNLLENKTEYSLWKHEWLKHGTCSQMKQFDYFNQTLNLNNEFNLDKILLDSNIVPRSNEKYLREKFEYALRESIIRKGYPNENHNYVLNCKNHNNESYLEEIWLCVSFHHLDQPSYCTMQSSCPDMEIVDEKTQSITSMANYSLNDIFCPPSYNGESRRARWFFLGLLVFIGFMIIFILIGLAAGLWRHKQEPVQYFILSRQWPITKCLAKQCNNNFSKQKQWLVNGLMIGIEGENIQKNCQHEQNDFEPKSIDEKMKKYFEQHWPNLNQLPAKPTEKPTTETTVKPNETTITSETTNYAETTTPSGTTVTTTSTSSTKKIDNQIKTTADQLDHNEQLWSNEWQKYGRCYNGKQSDYFAKIMELDENYPLTEKLSEKIEPNSTKLIDLNILAKTLAQKFNNDPKQTDKDHQWNESMFEFVCKSIINNNDDDESIQYLYLLEEIRMCFTIITITDDDKDKEKQVSIPNECFDRQSYTNESPNGCFGQQMILAISTTTVIIITILGGCIWYGNNRDDSIEKRHKKPNYYNVLSINWPFTVCVNATKSCIKPLPNRWTIHGLWPNGLDNTMLSNCRTEKFDSNQIQRLKPRMEEEWLSAKLTGNEQFWKHEWEKHGTCATGYNQFNYFNRTLSLFERYDINRMLKNYGINYGGLIKVADVRRAIEADGLQSDMFVIQCKNSYKQPYLFEIRLCFTADLKPMPCQIKSNCKTPEVFYVMK</sequence>
<dbReference type="PANTHER" id="PTHR11240">
    <property type="entry name" value="RIBONUCLEASE T2"/>
    <property type="match status" value="1"/>
</dbReference>
<keyword evidence="2" id="KW-1015">Disulfide bond</keyword>
<proteinExistence type="inferred from homology"/>
<dbReference type="InterPro" id="IPR036430">
    <property type="entry name" value="RNase_T2-like_sf"/>
</dbReference>
<name>A0ABQ8J6D5_DERPT</name>
<dbReference type="PROSITE" id="PS00530">
    <property type="entry name" value="RNASE_T2_1"/>
    <property type="match status" value="2"/>
</dbReference>
<dbReference type="InterPro" id="IPR018188">
    <property type="entry name" value="RNase_T2_His_AS_1"/>
</dbReference>
<organism evidence="6 7">
    <name type="scientific">Dermatophagoides pteronyssinus</name>
    <name type="common">European house dust mite</name>
    <dbReference type="NCBI Taxonomy" id="6956"/>
    <lineage>
        <taxon>Eukaryota</taxon>
        <taxon>Metazoa</taxon>
        <taxon>Ecdysozoa</taxon>
        <taxon>Arthropoda</taxon>
        <taxon>Chelicerata</taxon>
        <taxon>Arachnida</taxon>
        <taxon>Acari</taxon>
        <taxon>Acariformes</taxon>
        <taxon>Sarcoptiformes</taxon>
        <taxon>Astigmata</taxon>
        <taxon>Psoroptidia</taxon>
        <taxon>Analgoidea</taxon>
        <taxon>Pyroglyphidae</taxon>
        <taxon>Dermatophagoidinae</taxon>
        <taxon>Dermatophagoides</taxon>
    </lineage>
</organism>
<keyword evidence="5" id="KW-1133">Transmembrane helix</keyword>
<dbReference type="Gene3D" id="3.90.730.10">
    <property type="entry name" value="Ribonuclease T2-like"/>
    <property type="match status" value="4"/>
</dbReference>
<feature type="transmembrane region" description="Helical" evidence="5">
    <location>
        <begin position="643"/>
        <end position="664"/>
    </location>
</feature>
<keyword evidence="7" id="KW-1185">Reference proteome</keyword>
<evidence type="ECO:0000313" key="7">
    <source>
        <dbReference type="Proteomes" id="UP000887458"/>
    </source>
</evidence>
<evidence type="ECO:0000256" key="3">
    <source>
        <dbReference type="RuleBase" id="RU004328"/>
    </source>
</evidence>
<accession>A0ABQ8J6D5</accession>
<keyword evidence="5" id="KW-0472">Membrane</keyword>
<evidence type="ECO:0000256" key="2">
    <source>
        <dbReference type="ARBA" id="ARBA00023157"/>
    </source>
</evidence>
<gene>
    <name evidence="6" type="primary">RNASET2</name>
    <name evidence="6" type="ORF">DERP_010707</name>
</gene>
<dbReference type="CDD" id="cd01061">
    <property type="entry name" value="RNase_T2_euk"/>
    <property type="match status" value="1"/>
</dbReference>
<dbReference type="Proteomes" id="UP000887458">
    <property type="component" value="Unassembled WGS sequence"/>
</dbReference>
<comment type="similarity">
    <text evidence="1 3">Belongs to the RNase T2 family.</text>
</comment>